<dbReference type="SUPFAM" id="SSF89155">
    <property type="entry name" value="TorD-like"/>
    <property type="match status" value="1"/>
</dbReference>
<dbReference type="PANTHER" id="PTHR43680">
    <property type="entry name" value="NITRATE REDUCTASE MOLYBDENUM COFACTOR ASSEMBLY CHAPERONE"/>
    <property type="match status" value="1"/>
</dbReference>
<dbReference type="GeneID" id="72466275"/>
<comment type="caution">
    <text evidence="2">The sequence shown here is derived from an EMBL/GenBank/DDBJ whole genome shotgun (WGS) entry which is preliminary data.</text>
</comment>
<dbReference type="GO" id="GO:0051131">
    <property type="term" value="P:chaperone-mediated protein complex assembly"/>
    <property type="evidence" value="ECO:0007669"/>
    <property type="project" value="InterPro"/>
</dbReference>
<organism evidence="2 3">
    <name type="scientific">Prevotella lacticifex</name>
    <dbReference type="NCBI Taxonomy" id="2854755"/>
    <lineage>
        <taxon>Bacteria</taxon>
        <taxon>Pseudomonadati</taxon>
        <taxon>Bacteroidota</taxon>
        <taxon>Bacteroidia</taxon>
        <taxon>Bacteroidales</taxon>
        <taxon>Prevotellaceae</taxon>
        <taxon>Prevotella</taxon>
    </lineage>
</organism>
<dbReference type="GO" id="GO:0016530">
    <property type="term" value="F:metallochaperone activity"/>
    <property type="evidence" value="ECO:0007669"/>
    <property type="project" value="TreeGrafter"/>
</dbReference>
<reference evidence="2" key="1">
    <citation type="journal article" date="2022" name="Int. J. Syst. Evol. Microbiol.">
        <title>Prevotella lacticifex sp. nov., isolated from the rumen of cows.</title>
        <authorList>
            <person name="Shinkai T."/>
            <person name="Ikeyama N."/>
            <person name="Kumagai M."/>
            <person name="Ohmori H."/>
            <person name="Sakamoto M."/>
            <person name="Ohkuma M."/>
            <person name="Mitsumori M."/>
        </authorList>
    </citation>
    <scope>NUCLEOTIDE SEQUENCE</scope>
    <source>
        <strain evidence="2">R5076</strain>
    </source>
</reference>
<evidence type="ECO:0008006" key="4">
    <source>
        <dbReference type="Google" id="ProtNLM"/>
    </source>
</evidence>
<dbReference type="NCBIfam" id="TIGR00684">
    <property type="entry name" value="narJ"/>
    <property type="match status" value="1"/>
</dbReference>
<dbReference type="Proteomes" id="UP000825483">
    <property type="component" value="Unassembled WGS sequence"/>
</dbReference>
<evidence type="ECO:0000313" key="2">
    <source>
        <dbReference type="EMBL" id="GJG59681.1"/>
    </source>
</evidence>
<dbReference type="InterPro" id="IPR020945">
    <property type="entry name" value="DMSO/NO3_reduct_chaperone"/>
</dbReference>
<dbReference type="GO" id="GO:0051082">
    <property type="term" value="F:unfolded protein binding"/>
    <property type="evidence" value="ECO:0007669"/>
    <property type="project" value="InterPro"/>
</dbReference>
<dbReference type="Pfam" id="PF02613">
    <property type="entry name" value="Nitrate_red_del"/>
    <property type="match status" value="1"/>
</dbReference>
<dbReference type="EMBL" id="BPUB01000002">
    <property type="protein sequence ID" value="GJG59681.1"/>
    <property type="molecule type" value="Genomic_DNA"/>
</dbReference>
<name>A0A9R1CBT2_9BACT</name>
<dbReference type="RefSeq" id="WP_223928641.1">
    <property type="nucleotide sequence ID" value="NZ_BPTU01000002.1"/>
</dbReference>
<dbReference type="InterPro" id="IPR036411">
    <property type="entry name" value="TorD-like_sf"/>
</dbReference>
<proteinExistence type="predicted"/>
<evidence type="ECO:0000256" key="1">
    <source>
        <dbReference type="ARBA" id="ARBA00023063"/>
    </source>
</evidence>
<dbReference type="InterPro" id="IPR003765">
    <property type="entry name" value="NO3_reductase_chaperone_NarJ"/>
</dbReference>
<sequence>MIKTYNILSLLLDYPSVELWESRSEIMPALRDEKILSVKSLAKVETFLSYVSSFPDVRSWQAAYSDVFDTSSKTNLYLFDMVYGTSRDRGQAMVDLKEEYLKAGLMPAEDELPDYLPMYLQYVANMDSVEQARSAMADIRGVITKMDECFAKEQHPYEPLIAILKEE</sequence>
<dbReference type="Gene3D" id="1.10.3480.10">
    <property type="entry name" value="TorD-like"/>
    <property type="match status" value="1"/>
</dbReference>
<accession>A0A9R1CBT2</accession>
<gene>
    <name evidence="2" type="ORF">PRLR5076_25320</name>
</gene>
<keyword evidence="1" id="KW-0534">Nitrate assimilation</keyword>
<evidence type="ECO:0000313" key="3">
    <source>
        <dbReference type="Proteomes" id="UP000825483"/>
    </source>
</evidence>
<protein>
    <recommendedName>
        <fullName evidence="4">Nitrate reductase molybdenum cofactor assembly chaperone</fullName>
    </recommendedName>
</protein>
<keyword evidence="3" id="KW-1185">Reference proteome</keyword>
<dbReference type="AlphaFoldDB" id="A0A9R1CBT2"/>
<dbReference type="PANTHER" id="PTHR43680:SF2">
    <property type="entry name" value="NITRATE REDUCTASE MOLYBDENUM COFACTOR ASSEMBLY CHAPERONE NARJ"/>
    <property type="match status" value="1"/>
</dbReference>
<dbReference type="GO" id="GO:0042128">
    <property type="term" value="P:nitrate assimilation"/>
    <property type="evidence" value="ECO:0007669"/>
    <property type="project" value="UniProtKB-KW"/>
</dbReference>